<dbReference type="Pfam" id="PF00565">
    <property type="entry name" value="SNase"/>
    <property type="match status" value="1"/>
</dbReference>
<dbReference type="Proteomes" id="UP000048926">
    <property type="component" value="Unassembled WGS sequence"/>
</dbReference>
<feature type="domain" description="TNase-like" evidence="1">
    <location>
        <begin position="38"/>
        <end position="117"/>
    </location>
</feature>
<protein>
    <recommendedName>
        <fullName evidence="1">TNase-like domain-containing protein</fullName>
    </recommendedName>
</protein>
<dbReference type="RefSeq" id="WP_235814970.1">
    <property type="nucleotide sequence ID" value="NZ_CXST01000006.1"/>
</dbReference>
<gene>
    <name evidence="2" type="ORF">LAL4801_05747</name>
</gene>
<keyword evidence="3" id="KW-1185">Reference proteome</keyword>
<dbReference type="InterPro" id="IPR016071">
    <property type="entry name" value="Staphylococal_nuclease_OB-fold"/>
</dbReference>
<organism evidence="2 3">
    <name type="scientific">Roseibium aggregatum</name>
    <dbReference type="NCBI Taxonomy" id="187304"/>
    <lineage>
        <taxon>Bacteria</taxon>
        <taxon>Pseudomonadati</taxon>
        <taxon>Pseudomonadota</taxon>
        <taxon>Alphaproteobacteria</taxon>
        <taxon>Hyphomicrobiales</taxon>
        <taxon>Stappiaceae</taxon>
        <taxon>Roseibium</taxon>
    </lineage>
</organism>
<evidence type="ECO:0000259" key="1">
    <source>
        <dbReference type="Pfam" id="PF00565"/>
    </source>
</evidence>
<dbReference type="AlphaFoldDB" id="A0A0M6YB30"/>
<sequence length="124" mass="13772">MKATLLICASLMAVDGDTIRCDGVTMRDMGDGAPFVSGYDTPEIWTNKCPQELELARKAKARMEELLSMPGVRVLDSGQKDDTEQHRPLVWVKMPDGRSIGAILISEGLARVWTPEYKADWCSK</sequence>
<evidence type="ECO:0000313" key="2">
    <source>
        <dbReference type="EMBL" id="CTQ47285.1"/>
    </source>
</evidence>
<evidence type="ECO:0000313" key="3">
    <source>
        <dbReference type="Proteomes" id="UP000048926"/>
    </source>
</evidence>
<dbReference type="EMBL" id="CXST01000006">
    <property type="protein sequence ID" value="CTQ47285.1"/>
    <property type="molecule type" value="Genomic_DNA"/>
</dbReference>
<name>A0A0M6YB30_9HYPH</name>
<dbReference type="SUPFAM" id="SSF50199">
    <property type="entry name" value="Staphylococcal nuclease"/>
    <property type="match status" value="1"/>
</dbReference>
<proteinExistence type="predicted"/>
<reference evidence="3" key="1">
    <citation type="submission" date="2015-07" db="EMBL/GenBank/DDBJ databases">
        <authorList>
            <person name="Rodrigo-Torres Lidia"/>
            <person name="Arahal R.David."/>
        </authorList>
    </citation>
    <scope>NUCLEOTIDE SEQUENCE [LARGE SCALE GENOMIC DNA]</scope>
    <source>
        <strain evidence="3">CECT 4801</strain>
    </source>
</reference>
<accession>A0A0M6YB30</accession>
<dbReference type="Gene3D" id="2.40.50.90">
    <property type="match status" value="1"/>
</dbReference>
<dbReference type="InterPro" id="IPR035437">
    <property type="entry name" value="SNase_OB-fold_sf"/>
</dbReference>